<evidence type="ECO:0000256" key="1">
    <source>
        <dbReference type="ARBA" id="ARBA00004401"/>
    </source>
</evidence>
<dbReference type="STRING" id="80852.AWOD_I_0390"/>
<evidence type="ECO:0000256" key="4">
    <source>
        <dbReference type="ARBA" id="ARBA00022692"/>
    </source>
</evidence>
<comment type="function">
    <text evidence="8">Essential cell division protein. May link together the upstream cell division proteins, which are predominantly cytoplasmic, with the downstream cell division proteins, which are predominantly periplasmic.</text>
</comment>
<evidence type="ECO:0000256" key="2">
    <source>
        <dbReference type="ARBA" id="ARBA00022475"/>
    </source>
</evidence>
<dbReference type="Proteomes" id="UP000032427">
    <property type="component" value="Chromosome 1"/>
</dbReference>
<dbReference type="OrthoDB" id="6196803at2"/>
<gene>
    <name evidence="8 10" type="primary">ftsL</name>
    <name evidence="10" type="ORF">AWOD_I_0390</name>
</gene>
<dbReference type="GeneID" id="28539923"/>
<dbReference type="GO" id="GO:0032153">
    <property type="term" value="C:cell division site"/>
    <property type="evidence" value="ECO:0007669"/>
    <property type="project" value="UniProtKB-UniRule"/>
</dbReference>
<dbReference type="PANTHER" id="PTHR37479:SF1">
    <property type="entry name" value="CELL DIVISION PROTEIN FTSL"/>
    <property type="match status" value="1"/>
</dbReference>
<feature type="transmembrane region" description="Helical" evidence="8">
    <location>
        <begin position="20"/>
        <end position="44"/>
    </location>
</feature>
<evidence type="ECO:0000313" key="11">
    <source>
        <dbReference type="Proteomes" id="UP000032427"/>
    </source>
</evidence>
<reference evidence="11" key="1">
    <citation type="submission" date="2014-09" db="EMBL/GenBank/DDBJ databases">
        <authorList>
            <person name="Hjerde E."/>
        </authorList>
    </citation>
    <scope>NUCLEOTIDE SEQUENCE [LARGE SCALE GENOMIC DNA]</scope>
    <source>
        <strain evidence="11">06/09/139</strain>
    </source>
</reference>
<keyword evidence="4 8" id="KW-0812">Transmembrane</keyword>
<dbReference type="EMBL" id="LN554846">
    <property type="protein sequence ID" value="CED70485.1"/>
    <property type="molecule type" value="Genomic_DNA"/>
</dbReference>
<keyword evidence="2 8" id="KW-1003">Cell membrane</keyword>
<dbReference type="PANTHER" id="PTHR37479">
    <property type="entry name" value="CELL DIVISION PROTEIN FTSL"/>
    <property type="match status" value="1"/>
</dbReference>
<dbReference type="NCBIfam" id="TIGR02209">
    <property type="entry name" value="ftsL_broad"/>
    <property type="match status" value="1"/>
</dbReference>
<protein>
    <recommendedName>
        <fullName evidence="8 9">Cell division protein FtsL</fullName>
    </recommendedName>
</protein>
<evidence type="ECO:0000256" key="6">
    <source>
        <dbReference type="ARBA" id="ARBA00023136"/>
    </source>
</evidence>
<comment type="similarity">
    <text evidence="8">Belongs to the FtsL family.</text>
</comment>
<keyword evidence="11" id="KW-1185">Reference proteome</keyword>
<organism evidence="10 11">
    <name type="scientific">Aliivibrio wodanis</name>
    <dbReference type="NCBI Taxonomy" id="80852"/>
    <lineage>
        <taxon>Bacteria</taxon>
        <taxon>Pseudomonadati</taxon>
        <taxon>Pseudomonadota</taxon>
        <taxon>Gammaproteobacteria</taxon>
        <taxon>Vibrionales</taxon>
        <taxon>Vibrionaceae</taxon>
        <taxon>Aliivibrio</taxon>
    </lineage>
</organism>
<keyword evidence="8" id="KW-0997">Cell inner membrane</keyword>
<comment type="subcellular location">
    <subcellularLocation>
        <location evidence="8">Cell inner membrane</location>
        <topology evidence="8">Single-pass type II membrane protein</topology>
    </subcellularLocation>
    <subcellularLocation>
        <location evidence="1">Cell membrane</location>
        <topology evidence="1">Single-pass type II membrane protein</topology>
    </subcellularLocation>
    <text evidence="8">Localizes to the division septum where it forms a ring structure.</text>
</comment>
<proteinExistence type="inferred from homology"/>
<dbReference type="AlphaFoldDB" id="A0A090IQA0"/>
<evidence type="ECO:0000256" key="3">
    <source>
        <dbReference type="ARBA" id="ARBA00022618"/>
    </source>
</evidence>
<dbReference type="GO" id="GO:0005886">
    <property type="term" value="C:plasma membrane"/>
    <property type="evidence" value="ECO:0007669"/>
    <property type="project" value="UniProtKB-SubCell"/>
</dbReference>
<dbReference type="Pfam" id="PF04999">
    <property type="entry name" value="FtsL"/>
    <property type="match status" value="1"/>
</dbReference>
<evidence type="ECO:0000313" key="10">
    <source>
        <dbReference type="EMBL" id="CED70485.1"/>
    </source>
</evidence>
<dbReference type="KEGG" id="awd:AWOD_I_0390"/>
<sequence>MSQNSLSSSNLTKMIGLDLFGVGRLHAILLFIIFVSAISVVLATHNTRQMTVKRENLLLEKDILDGEWRNLILEESALAEHSRVQLRSVQELDMERPAPDKEVIIKLQ</sequence>
<evidence type="ECO:0000256" key="7">
    <source>
        <dbReference type="ARBA" id="ARBA00023306"/>
    </source>
</evidence>
<keyword evidence="5 8" id="KW-1133">Transmembrane helix</keyword>
<comment type="subunit">
    <text evidence="8">Part of a complex composed of FtsB, FtsL and FtsQ.</text>
</comment>
<dbReference type="InterPro" id="IPR011922">
    <property type="entry name" value="Cell_div_FtsL"/>
</dbReference>
<evidence type="ECO:0000256" key="5">
    <source>
        <dbReference type="ARBA" id="ARBA00022989"/>
    </source>
</evidence>
<keyword evidence="7 8" id="KW-0131">Cell cycle</keyword>
<dbReference type="HOGENOM" id="CLU_156524_2_0_6"/>
<dbReference type="PATRIC" id="fig|80852.17.peg.397"/>
<evidence type="ECO:0000256" key="8">
    <source>
        <dbReference type="HAMAP-Rule" id="MF_00910"/>
    </source>
</evidence>
<accession>A0A090IQA0</accession>
<dbReference type="GO" id="GO:0043093">
    <property type="term" value="P:FtsZ-dependent cytokinesis"/>
    <property type="evidence" value="ECO:0007669"/>
    <property type="project" value="UniProtKB-UniRule"/>
</dbReference>
<keyword evidence="6 8" id="KW-0472">Membrane</keyword>
<dbReference type="HAMAP" id="MF_00910">
    <property type="entry name" value="FtsL"/>
    <property type="match status" value="1"/>
</dbReference>
<evidence type="ECO:0000256" key="9">
    <source>
        <dbReference type="NCBIfam" id="TIGR02209"/>
    </source>
</evidence>
<keyword evidence="3 8" id="KW-0132">Cell division</keyword>
<name>A0A090IQA0_9GAMM</name>